<gene>
    <name evidence="4" type="ORF">KDL01_07380</name>
</gene>
<dbReference type="AlphaFoldDB" id="A0A941EQ32"/>
<organism evidence="4 5">
    <name type="scientific">Actinospica durhamensis</name>
    <dbReference type="NCBI Taxonomy" id="1508375"/>
    <lineage>
        <taxon>Bacteria</taxon>
        <taxon>Bacillati</taxon>
        <taxon>Actinomycetota</taxon>
        <taxon>Actinomycetes</taxon>
        <taxon>Catenulisporales</taxon>
        <taxon>Actinospicaceae</taxon>
        <taxon>Actinospica</taxon>
    </lineage>
</organism>
<dbReference type="RefSeq" id="WP_212527603.1">
    <property type="nucleotide sequence ID" value="NZ_JAGSOG010000022.1"/>
</dbReference>
<feature type="compositionally biased region" description="Basic and acidic residues" evidence="2">
    <location>
        <begin position="47"/>
        <end position="60"/>
    </location>
</feature>
<keyword evidence="5" id="KW-1185">Reference proteome</keyword>
<reference evidence="4" key="1">
    <citation type="submission" date="2021-04" db="EMBL/GenBank/DDBJ databases">
        <title>Genome based classification of Actinospica acidithermotolerans sp. nov., an actinobacterium isolated from an Indonesian hot spring.</title>
        <authorList>
            <person name="Kusuma A.B."/>
            <person name="Putra K.E."/>
            <person name="Nafisah S."/>
            <person name="Loh J."/>
            <person name="Nouioui I."/>
            <person name="Goodfellow M."/>
        </authorList>
    </citation>
    <scope>NUCLEOTIDE SEQUENCE</scope>
    <source>
        <strain evidence="4">CSCA 57</strain>
    </source>
</reference>
<evidence type="ECO:0000256" key="1">
    <source>
        <dbReference type="ARBA" id="ARBA00009129"/>
    </source>
</evidence>
<dbReference type="InterPro" id="IPR036629">
    <property type="entry name" value="YjbJ_sf"/>
</dbReference>
<feature type="domain" description="CsbD-like" evidence="3">
    <location>
        <begin position="5"/>
        <end position="57"/>
    </location>
</feature>
<feature type="compositionally biased region" description="Basic and acidic residues" evidence="2">
    <location>
        <begin position="1"/>
        <end position="22"/>
    </location>
</feature>
<feature type="region of interest" description="Disordered" evidence="2">
    <location>
        <begin position="1"/>
        <end position="68"/>
    </location>
</feature>
<comment type="similarity">
    <text evidence="1">Belongs to the UPF0337 (CsbD) family.</text>
</comment>
<comment type="caution">
    <text evidence="4">The sequence shown here is derived from an EMBL/GenBank/DDBJ whole genome shotgun (WGS) entry which is preliminary data.</text>
</comment>
<name>A0A941EQ32_9ACTN</name>
<dbReference type="Pfam" id="PF05532">
    <property type="entry name" value="CsbD"/>
    <property type="match status" value="1"/>
</dbReference>
<protein>
    <submittedName>
        <fullName evidence="4">CsbD family protein</fullName>
    </submittedName>
</protein>
<sequence length="68" mass="7156">MSTKDKAKNVAEKAKGKVKETAGRTTGDRSMQAEGKGEQVKAGLKQAAEKVKDAAKDATAKKPAAKKR</sequence>
<evidence type="ECO:0000259" key="3">
    <source>
        <dbReference type="Pfam" id="PF05532"/>
    </source>
</evidence>
<dbReference type="EMBL" id="JAGSOG010000022">
    <property type="protein sequence ID" value="MBR7833079.1"/>
    <property type="molecule type" value="Genomic_DNA"/>
</dbReference>
<proteinExistence type="inferred from homology"/>
<evidence type="ECO:0000313" key="5">
    <source>
        <dbReference type="Proteomes" id="UP000675781"/>
    </source>
</evidence>
<dbReference type="Gene3D" id="1.10.1470.10">
    <property type="entry name" value="YjbJ"/>
    <property type="match status" value="1"/>
</dbReference>
<accession>A0A941EQ32</accession>
<dbReference type="SUPFAM" id="SSF69047">
    <property type="entry name" value="Hypothetical protein YjbJ"/>
    <property type="match status" value="1"/>
</dbReference>
<dbReference type="InterPro" id="IPR008462">
    <property type="entry name" value="CsbD"/>
</dbReference>
<evidence type="ECO:0000313" key="4">
    <source>
        <dbReference type="EMBL" id="MBR7833079.1"/>
    </source>
</evidence>
<evidence type="ECO:0000256" key="2">
    <source>
        <dbReference type="SAM" id="MobiDB-lite"/>
    </source>
</evidence>
<dbReference type="Proteomes" id="UP000675781">
    <property type="component" value="Unassembled WGS sequence"/>
</dbReference>